<name>A0A069D6I8_9BACE</name>
<accession>A0A069D6I8</accession>
<proteinExistence type="predicted"/>
<evidence type="ECO:0000313" key="3">
    <source>
        <dbReference type="Proteomes" id="UP000027601"/>
    </source>
</evidence>
<dbReference type="AlphaFoldDB" id="A0A069D6I8"/>
<dbReference type="EMBL" id="BAJS01000035">
    <property type="protein sequence ID" value="GAK38017.1"/>
    <property type="molecule type" value="Genomic_DNA"/>
</dbReference>
<dbReference type="SUPFAM" id="SSF102735">
    <property type="entry name" value="Trigger factor ribosome-binding domain"/>
    <property type="match status" value="1"/>
</dbReference>
<comment type="caution">
    <text evidence="2">The sequence shown here is derived from an EMBL/GenBank/DDBJ whole genome shotgun (WGS) entry which is preliminary data.</text>
</comment>
<dbReference type="GO" id="GO:0051301">
    <property type="term" value="P:cell division"/>
    <property type="evidence" value="ECO:0007669"/>
    <property type="project" value="UniProtKB-KW"/>
</dbReference>
<sequence length="149" mass="16905">MAEEVNKLLSERVYGYIKENNLSILGEPLPNVDKQPQIDFDTMEEFDFLFDIALAPEFKAEVAATDKVDYYTVDVTDEMVDNQIKSYTQRNGKYDQVDAYQENDMLKGLLAELDEAGNTKEGGIQVEGAVMMPSYMKSEAQKAILQQQK</sequence>
<dbReference type="eggNOG" id="COG0544">
    <property type="taxonomic scope" value="Bacteria"/>
</dbReference>
<reference evidence="2 3" key="1">
    <citation type="journal article" date="2015" name="Microbes Environ.">
        <title>Distribution and evolution of nitrogen fixation genes in the phylum bacteroidetes.</title>
        <authorList>
            <person name="Inoue J."/>
            <person name="Oshima K."/>
            <person name="Suda W."/>
            <person name="Sakamoto M."/>
            <person name="Iino T."/>
            <person name="Noda S."/>
            <person name="Hongoh Y."/>
            <person name="Hattori M."/>
            <person name="Ohkuma M."/>
        </authorList>
    </citation>
    <scope>NUCLEOTIDE SEQUENCE [LARGE SCALE GENOMIC DNA]</scope>
    <source>
        <strain evidence="2 3">JCM 15093</strain>
    </source>
</reference>
<keyword evidence="2" id="KW-0131">Cell cycle</keyword>
<keyword evidence="3" id="KW-1185">Reference proteome</keyword>
<dbReference type="InterPro" id="IPR036611">
    <property type="entry name" value="Trigger_fac_ribosome-bd_sf"/>
</dbReference>
<dbReference type="Gene3D" id="3.30.70.1050">
    <property type="entry name" value="Trigger factor ribosome-binding domain"/>
    <property type="match status" value="1"/>
</dbReference>
<dbReference type="GO" id="GO:0006457">
    <property type="term" value="P:protein folding"/>
    <property type="evidence" value="ECO:0007669"/>
    <property type="project" value="InterPro"/>
</dbReference>
<protein>
    <submittedName>
        <fullName evidence="2">Cell division trigger factor</fullName>
    </submittedName>
</protein>
<dbReference type="InterPro" id="IPR008881">
    <property type="entry name" value="Trigger_fac_ribosome-bd_bac"/>
</dbReference>
<dbReference type="Pfam" id="PF05697">
    <property type="entry name" value="Trigger_N"/>
    <property type="match status" value="1"/>
</dbReference>
<gene>
    <name evidence="2" type="ORF">JCM15093_3310</name>
</gene>
<dbReference type="Proteomes" id="UP000027601">
    <property type="component" value="Unassembled WGS sequence"/>
</dbReference>
<keyword evidence="2" id="KW-0132">Cell division</keyword>
<dbReference type="GO" id="GO:0015031">
    <property type="term" value="P:protein transport"/>
    <property type="evidence" value="ECO:0007669"/>
    <property type="project" value="InterPro"/>
</dbReference>
<feature type="domain" description="Trigger factor ribosome-binding bacterial" evidence="1">
    <location>
        <begin position="2"/>
        <end position="86"/>
    </location>
</feature>
<evidence type="ECO:0000313" key="2">
    <source>
        <dbReference type="EMBL" id="GAK38017.1"/>
    </source>
</evidence>
<evidence type="ECO:0000259" key="1">
    <source>
        <dbReference type="Pfam" id="PF05697"/>
    </source>
</evidence>
<organism evidence="2 3">
    <name type="scientific">Bacteroides graminisolvens DSM 19988 = JCM 15093</name>
    <dbReference type="NCBI Taxonomy" id="1121097"/>
    <lineage>
        <taxon>Bacteria</taxon>
        <taxon>Pseudomonadati</taxon>
        <taxon>Bacteroidota</taxon>
        <taxon>Bacteroidia</taxon>
        <taxon>Bacteroidales</taxon>
        <taxon>Bacteroidaceae</taxon>
        <taxon>Bacteroides</taxon>
    </lineage>
</organism>